<sequence length="188" mass="20632">MHKPTFLITFVAALLVSATPFRVSPRDGEPASRSDGDFGHGLAVRGSPPPGKSLLHLWDRLSTNFYLAIAANIIINIIAVQFQGNDFPMDPRYHLDRNAQIRGAIAQASQHLDTNAPTQVVNQAFGQLVISLSNTIPHGRNPDVDEWDVLLTSAYHRLEAATSRADRIDVNLDIEGYGTVTMTIKTTF</sequence>
<dbReference type="AlphaFoldDB" id="A0A1J7J3M2"/>
<name>A0A1J7J3M2_9PEZI</name>
<reference evidence="2 3" key="1">
    <citation type="submission" date="2016-10" db="EMBL/GenBank/DDBJ databases">
        <title>Draft genome sequence of Coniochaeta ligniaria NRRL30616, a lignocellulolytic fungus for bioabatement of inhibitors in plant biomass hydrolysates.</title>
        <authorList>
            <consortium name="DOE Joint Genome Institute"/>
            <person name="Jimenez D.J."/>
            <person name="Hector R.E."/>
            <person name="Riley R."/>
            <person name="Sun H."/>
            <person name="Grigoriev I.V."/>
            <person name="Van Elsas J.D."/>
            <person name="Nichols N.N."/>
        </authorList>
    </citation>
    <scope>NUCLEOTIDE SEQUENCE [LARGE SCALE GENOMIC DNA]</scope>
    <source>
        <strain evidence="2 3">NRRL 30616</strain>
    </source>
</reference>
<proteinExistence type="predicted"/>
<evidence type="ECO:0000313" key="3">
    <source>
        <dbReference type="Proteomes" id="UP000182658"/>
    </source>
</evidence>
<keyword evidence="1" id="KW-0732">Signal</keyword>
<dbReference type="EMBL" id="KV875103">
    <property type="protein sequence ID" value="OIW24424.1"/>
    <property type="molecule type" value="Genomic_DNA"/>
</dbReference>
<dbReference type="OrthoDB" id="10378970at2759"/>
<keyword evidence="3" id="KW-1185">Reference proteome</keyword>
<dbReference type="Proteomes" id="UP000182658">
    <property type="component" value="Unassembled WGS sequence"/>
</dbReference>
<protein>
    <submittedName>
        <fullName evidence="2">Uncharacterized protein</fullName>
    </submittedName>
</protein>
<feature type="signal peptide" evidence="1">
    <location>
        <begin position="1"/>
        <end position="18"/>
    </location>
</feature>
<gene>
    <name evidence="2" type="ORF">CONLIGDRAFT_648585</name>
</gene>
<feature type="chain" id="PRO_5012476014" evidence="1">
    <location>
        <begin position="19"/>
        <end position="188"/>
    </location>
</feature>
<evidence type="ECO:0000313" key="2">
    <source>
        <dbReference type="EMBL" id="OIW24424.1"/>
    </source>
</evidence>
<dbReference type="InParanoid" id="A0A1J7J3M2"/>
<accession>A0A1J7J3M2</accession>
<evidence type="ECO:0000256" key="1">
    <source>
        <dbReference type="SAM" id="SignalP"/>
    </source>
</evidence>
<organism evidence="2 3">
    <name type="scientific">Coniochaeta ligniaria NRRL 30616</name>
    <dbReference type="NCBI Taxonomy" id="1408157"/>
    <lineage>
        <taxon>Eukaryota</taxon>
        <taxon>Fungi</taxon>
        <taxon>Dikarya</taxon>
        <taxon>Ascomycota</taxon>
        <taxon>Pezizomycotina</taxon>
        <taxon>Sordariomycetes</taxon>
        <taxon>Sordariomycetidae</taxon>
        <taxon>Coniochaetales</taxon>
        <taxon>Coniochaetaceae</taxon>
        <taxon>Coniochaeta</taxon>
    </lineage>
</organism>